<evidence type="ECO:0000313" key="1">
    <source>
        <dbReference type="EMBL" id="MDX2334117.1"/>
    </source>
</evidence>
<name>A0ABU4KMX1_BREVE</name>
<evidence type="ECO:0000313" key="2">
    <source>
        <dbReference type="Proteomes" id="UP001272940"/>
    </source>
</evidence>
<reference evidence="1 2" key="1">
    <citation type="journal article" date="2023" name="FEMS Microbes">
        <title>Whole genomes of deep-sea sponge-associated bacteria exhibit high novel natural product potential.</title>
        <authorList>
            <person name="Hesketh-Best P.J."/>
            <person name="January G.G."/>
            <person name="Koch M.J."/>
            <person name="Warburton P.J."/>
            <person name="Howell K.L."/>
            <person name="Upton M."/>
        </authorList>
    </citation>
    <scope>NUCLEOTIDE SEQUENCE [LARGE SCALE GENOMIC DNA]</scope>
    <source>
        <strain evidence="1 2">PC206-O</strain>
    </source>
</reference>
<accession>A0ABU4KMX1</accession>
<protein>
    <submittedName>
        <fullName evidence="1">Uncharacterized protein</fullName>
    </submittedName>
</protein>
<comment type="caution">
    <text evidence="1">The sequence shown here is derived from an EMBL/GenBank/DDBJ whole genome shotgun (WGS) entry which is preliminary data.</text>
</comment>
<sequence length="57" mass="6784">MTLQFAAQCAFVFVVFWLIGDWKWPGKLVAAMLRPFGFHRLTDVEQLRLENERRSKE</sequence>
<gene>
    <name evidence="1" type="ORF">NJD11_04085</name>
</gene>
<organism evidence="1 2">
    <name type="scientific">Brevundimonas vesicularis</name>
    <name type="common">Pseudomonas vesicularis</name>
    <dbReference type="NCBI Taxonomy" id="41276"/>
    <lineage>
        <taxon>Bacteria</taxon>
        <taxon>Pseudomonadati</taxon>
        <taxon>Pseudomonadota</taxon>
        <taxon>Alphaproteobacteria</taxon>
        <taxon>Caulobacterales</taxon>
        <taxon>Caulobacteraceae</taxon>
        <taxon>Brevundimonas</taxon>
    </lineage>
</organism>
<dbReference type="Proteomes" id="UP001272940">
    <property type="component" value="Unassembled WGS sequence"/>
</dbReference>
<dbReference type="RefSeq" id="WP_157004440.1">
    <property type="nucleotide sequence ID" value="NZ_JAMYEC010000002.1"/>
</dbReference>
<proteinExistence type="predicted"/>
<keyword evidence="2" id="KW-1185">Reference proteome</keyword>
<dbReference type="EMBL" id="JAMYEC010000002">
    <property type="protein sequence ID" value="MDX2334117.1"/>
    <property type="molecule type" value="Genomic_DNA"/>
</dbReference>